<feature type="non-terminal residue" evidence="2">
    <location>
        <position position="1"/>
    </location>
</feature>
<gene>
    <name evidence="2" type="ORF">ALC60_13217</name>
</gene>
<dbReference type="InterPro" id="IPR058912">
    <property type="entry name" value="HTH_animal"/>
</dbReference>
<organism evidence="2 3">
    <name type="scientific">Mycetomoellerius zeteki</name>
    <dbReference type="NCBI Taxonomy" id="64791"/>
    <lineage>
        <taxon>Eukaryota</taxon>
        <taxon>Metazoa</taxon>
        <taxon>Ecdysozoa</taxon>
        <taxon>Arthropoda</taxon>
        <taxon>Hexapoda</taxon>
        <taxon>Insecta</taxon>
        <taxon>Pterygota</taxon>
        <taxon>Neoptera</taxon>
        <taxon>Endopterygota</taxon>
        <taxon>Hymenoptera</taxon>
        <taxon>Apocrita</taxon>
        <taxon>Aculeata</taxon>
        <taxon>Formicoidea</taxon>
        <taxon>Formicidae</taxon>
        <taxon>Myrmicinae</taxon>
        <taxon>Mycetomoellerius</taxon>
    </lineage>
</organism>
<proteinExistence type="predicted"/>
<dbReference type="PANTHER" id="PTHR21301">
    <property type="entry name" value="REVERSE TRANSCRIPTASE"/>
    <property type="match status" value="1"/>
</dbReference>
<dbReference type="Proteomes" id="UP000075809">
    <property type="component" value="Unassembled WGS sequence"/>
</dbReference>
<reference evidence="2 3" key="1">
    <citation type="submission" date="2015-09" db="EMBL/GenBank/DDBJ databases">
        <title>Trachymyrmex zeteki WGS genome.</title>
        <authorList>
            <person name="Nygaard S."/>
            <person name="Hu H."/>
            <person name="Boomsma J."/>
            <person name="Zhang G."/>
        </authorList>
    </citation>
    <scope>NUCLEOTIDE SEQUENCE [LARGE SCALE GENOMIC DNA]</scope>
    <source>
        <strain evidence="2">Tzet28-1</strain>
        <tissue evidence="2">Whole body</tissue>
    </source>
</reference>
<name>A0A151WIQ7_9HYME</name>
<dbReference type="PANTHER" id="PTHR21301:SF10">
    <property type="entry name" value="REVERSE TRANSCRIPTASE DOMAIN-CONTAINING PROTEIN"/>
    <property type="match status" value="1"/>
</dbReference>
<evidence type="ECO:0000259" key="1">
    <source>
        <dbReference type="Pfam" id="PF26215"/>
    </source>
</evidence>
<feature type="domain" description="Helix-turn-helix" evidence="1">
    <location>
        <begin position="45"/>
        <end position="104"/>
    </location>
</feature>
<dbReference type="EMBL" id="KQ983077">
    <property type="protein sequence ID" value="KYQ47753.1"/>
    <property type="molecule type" value="Genomic_DNA"/>
</dbReference>
<dbReference type="AlphaFoldDB" id="A0A151WIQ7"/>
<dbReference type="Pfam" id="PF26215">
    <property type="entry name" value="HTH_animal"/>
    <property type="match status" value="1"/>
</dbReference>
<sequence>DFHSRLRFTMELGGGDTLNFLDLTLIKEGNILIYDWYHKPTFSARFLKFFSCHPLCHKVGTIISLIDRVLALSHPRFHCKNFEFIINILMNNGYPLDLIFKNIKKRVISKSKLCNRTETASSNNRQNTKIKYFTIPYVPSISDKYIYIS</sequence>
<evidence type="ECO:0000313" key="2">
    <source>
        <dbReference type="EMBL" id="KYQ47753.1"/>
    </source>
</evidence>
<protein>
    <recommendedName>
        <fullName evidence="1">Helix-turn-helix domain-containing protein</fullName>
    </recommendedName>
</protein>
<keyword evidence="3" id="KW-1185">Reference proteome</keyword>
<evidence type="ECO:0000313" key="3">
    <source>
        <dbReference type="Proteomes" id="UP000075809"/>
    </source>
</evidence>
<accession>A0A151WIQ7</accession>